<dbReference type="AlphaFoldDB" id="A0A3N4S2N7"/>
<evidence type="ECO:0000256" key="1">
    <source>
        <dbReference type="SAM" id="MobiDB-lite"/>
    </source>
</evidence>
<dbReference type="Proteomes" id="UP000266906">
    <property type="component" value="Unassembled WGS sequence"/>
</dbReference>
<gene>
    <name evidence="2" type="ORF">EDD38_1499</name>
</gene>
<proteinExistence type="predicted"/>
<comment type="caution">
    <text evidence="2">The sequence shown here is derived from an EMBL/GenBank/DDBJ whole genome shotgun (WGS) entry which is preliminary data.</text>
</comment>
<organism evidence="2 3">
    <name type="scientific">Kitasatospora cineracea</name>
    <dbReference type="NCBI Taxonomy" id="88074"/>
    <lineage>
        <taxon>Bacteria</taxon>
        <taxon>Bacillati</taxon>
        <taxon>Actinomycetota</taxon>
        <taxon>Actinomycetes</taxon>
        <taxon>Kitasatosporales</taxon>
        <taxon>Streptomycetaceae</taxon>
        <taxon>Kitasatospora</taxon>
    </lineage>
</organism>
<dbReference type="RefSeq" id="WP_123817673.1">
    <property type="nucleotide sequence ID" value="NZ_RKQG01000001.1"/>
</dbReference>
<accession>A0A3N4S2N7</accession>
<name>A0A3N4S2N7_9ACTN</name>
<dbReference type="EMBL" id="RKQG01000001">
    <property type="protein sequence ID" value="RPE33220.1"/>
    <property type="molecule type" value="Genomic_DNA"/>
</dbReference>
<evidence type="ECO:0000313" key="3">
    <source>
        <dbReference type="Proteomes" id="UP000266906"/>
    </source>
</evidence>
<evidence type="ECO:0000313" key="2">
    <source>
        <dbReference type="EMBL" id="RPE33220.1"/>
    </source>
</evidence>
<keyword evidence="3" id="KW-1185">Reference proteome</keyword>
<reference evidence="2 3" key="1">
    <citation type="submission" date="2018-11" db="EMBL/GenBank/DDBJ databases">
        <title>Sequencing the genomes of 1000 actinobacteria strains.</title>
        <authorList>
            <person name="Klenk H.-P."/>
        </authorList>
    </citation>
    <scope>NUCLEOTIDE SEQUENCE [LARGE SCALE GENOMIC DNA]</scope>
    <source>
        <strain evidence="2 3">DSM 44781</strain>
    </source>
</reference>
<feature type="compositionally biased region" description="Basic and acidic residues" evidence="1">
    <location>
        <begin position="55"/>
        <end position="67"/>
    </location>
</feature>
<protein>
    <submittedName>
        <fullName evidence="2">Uncharacterized protein</fullName>
    </submittedName>
</protein>
<sequence length="178" mass="19167">MTTAEPAPKQRAEWVARYYGGESLASLAASLGRSEDWVRTYFRGWGVAFRTRKQAQELRKDRQERKPGLKRTIPRVGRAEDAARKRGGGARRGSGNSPCGPSVGSVALDTRAGGRHGIVHNVDRGIAYMREPGSAESMWPCPVESIGPPDPDAAALARQLDAGVTLVREDDGSARLAA</sequence>
<feature type="region of interest" description="Disordered" evidence="1">
    <location>
        <begin position="55"/>
        <end position="109"/>
    </location>
</feature>